<evidence type="ECO:0000313" key="1">
    <source>
        <dbReference type="EMBL" id="MBW0565620.1"/>
    </source>
</evidence>
<protein>
    <submittedName>
        <fullName evidence="1">Uncharacterized protein</fullName>
    </submittedName>
</protein>
<reference evidence="1" key="1">
    <citation type="submission" date="2021-03" db="EMBL/GenBank/DDBJ databases">
        <title>Draft genome sequence of rust myrtle Austropuccinia psidii MF-1, a brazilian biotype.</title>
        <authorList>
            <person name="Quecine M.C."/>
            <person name="Pachon D.M.R."/>
            <person name="Bonatelli M.L."/>
            <person name="Correr F.H."/>
            <person name="Franceschini L.M."/>
            <person name="Leite T.F."/>
            <person name="Margarido G.R.A."/>
            <person name="Almeida C.A."/>
            <person name="Ferrarezi J.A."/>
            <person name="Labate C.A."/>
        </authorList>
    </citation>
    <scope>NUCLEOTIDE SEQUENCE</scope>
    <source>
        <strain evidence="1">MF-1</strain>
    </source>
</reference>
<sequence length="131" mass="14278">MDQIVCLACEPGRGAPGLGVAYDAAMISIDQIDSQFDTKAMGAVMEMLQNVLNLLLVFALHHSASLLSAKKQVGHPKSTIEMIQDALEKESLIVCYMIIKQSALLNSDSTKFEAILDLSSKLGSWRLCIHK</sequence>
<dbReference type="Proteomes" id="UP000765509">
    <property type="component" value="Unassembled WGS sequence"/>
</dbReference>
<comment type="caution">
    <text evidence="1">The sequence shown here is derived from an EMBL/GenBank/DDBJ whole genome shotgun (WGS) entry which is preliminary data.</text>
</comment>
<gene>
    <name evidence="1" type="ORF">O181_105335</name>
</gene>
<dbReference type="AlphaFoldDB" id="A0A9Q3JLG6"/>
<dbReference type="OrthoDB" id="2516992at2759"/>
<evidence type="ECO:0000313" key="2">
    <source>
        <dbReference type="Proteomes" id="UP000765509"/>
    </source>
</evidence>
<accession>A0A9Q3JLG6</accession>
<name>A0A9Q3JLG6_9BASI</name>
<organism evidence="1 2">
    <name type="scientific">Austropuccinia psidii MF-1</name>
    <dbReference type="NCBI Taxonomy" id="1389203"/>
    <lineage>
        <taxon>Eukaryota</taxon>
        <taxon>Fungi</taxon>
        <taxon>Dikarya</taxon>
        <taxon>Basidiomycota</taxon>
        <taxon>Pucciniomycotina</taxon>
        <taxon>Pucciniomycetes</taxon>
        <taxon>Pucciniales</taxon>
        <taxon>Sphaerophragmiaceae</taxon>
        <taxon>Austropuccinia</taxon>
    </lineage>
</organism>
<proteinExistence type="predicted"/>
<keyword evidence="2" id="KW-1185">Reference proteome</keyword>
<dbReference type="EMBL" id="AVOT02077741">
    <property type="protein sequence ID" value="MBW0565620.1"/>
    <property type="molecule type" value="Genomic_DNA"/>
</dbReference>